<accession>A0A4S2KW01</accession>
<comment type="caution">
    <text evidence="2">The sequence shown here is derived from an EMBL/GenBank/DDBJ whole genome shotgun (WGS) entry which is preliminary data.</text>
</comment>
<dbReference type="EMBL" id="QBLH01001288">
    <property type="protein sequence ID" value="TGZ52379.1"/>
    <property type="molecule type" value="Genomic_DNA"/>
</dbReference>
<name>A0A4S2KW01_9HYME</name>
<keyword evidence="3" id="KW-1185">Reference proteome</keyword>
<dbReference type="Proteomes" id="UP000310200">
    <property type="component" value="Unassembled WGS sequence"/>
</dbReference>
<feature type="compositionally biased region" description="Acidic residues" evidence="1">
    <location>
        <begin position="72"/>
        <end position="81"/>
    </location>
</feature>
<evidence type="ECO:0000313" key="3">
    <source>
        <dbReference type="Proteomes" id="UP000310200"/>
    </source>
</evidence>
<evidence type="ECO:0000256" key="1">
    <source>
        <dbReference type="SAM" id="MobiDB-lite"/>
    </source>
</evidence>
<sequence length="107" mass="11976">MKDKSGSIMSCSSGPTEPGIWGHAYEVNEGGPRLRLQWIPFRGLGARTRRTALAKMRNPPIWDDGGDPVGAPDDDDLEDRDEIVKTRRTREPSISDLFPKLRQKSTN</sequence>
<reference evidence="2 3" key="1">
    <citation type="journal article" date="2019" name="Philos. Trans. R. Soc. Lond., B, Biol. Sci.">
        <title>Ant behaviour and brain gene expression of defending hosts depend on the ecological success of the intruding social parasite.</title>
        <authorList>
            <person name="Kaur R."/>
            <person name="Stoldt M."/>
            <person name="Jongepier E."/>
            <person name="Feldmeyer B."/>
            <person name="Menzel F."/>
            <person name="Bornberg-Bauer E."/>
            <person name="Foitzik S."/>
        </authorList>
    </citation>
    <scope>NUCLEOTIDE SEQUENCE [LARGE SCALE GENOMIC DNA]</scope>
    <source>
        <tissue evidence="2">Whole body</tissue>
    </source>
</reference>
<feature type="region of interest" description="Disordered" evidence="1">
    <location>
        <begin position="1"/>
        <end position="20"/>
    </location>
</feature>
<gene>
    <name evidence="2" type="ORF">DBV15_09262</name>
</gene>
<feature type="compositionally biased region" description="Basic and acidic residues" evidence="1">
    <location>
        <begin position="82"/>
        <end position="93"/>
    </location>
</feature>
<dbReference type="AlphaFoldDB" id="A0A4S2KW01"/>
<organism evidence="2 3">
    <name type="scientific">Temnothorax longispinosus</name>
    <dbReference type="NCBI Taxonomy" id="300112"/>
    <lineage>
        <taxon>Eukaryota</taxon>
        <taxon>Metazoa</taxon>
        <taxon>Ecdysozoa</taxon>
        <taxon>Arthropoda</taxon>
        <taxon>Hexapoda</taxon>
        <taxon>Insecta</taxon>
        <taxon>Pterygota</taxon>
        <taxon>Neoptera</taxon>
        <taxon>Endopterygota</taxon>
        <taxon>Hymenoptera</taxon>
        <taxon>Apocrita</taxon>
        <taxon>Aculeata</taxon>
        <taxon>Formicoidea</taxon>
        <taxon>Formicidae</taxon>
        <taxon>Myrmicinae</taxon>
        <taxon>Temnothorax</taxon>
    </lineage>
</organism>
<feature type="region of interest" description="Disordered" evidence="1">
    <location>
        <begin position="56"/>
        <end position="107"/>
    </location>
</feature>
<evidence type="ECO:0000313" key="2">
    <source>
        <dbReference type="EMBL" id="TGZ52379.1"/>
    </source>
</evidence>
<proteinExistence type="predicted"/>
<protein>
    <submittedName>
        <fullName evidence="2">Uncharacterized protein</fullName>
    </submittedName>
</protein>